<sequence length="294" mass="31840">MAAGGLYDYGKLVDFPIQRRLFSLLDGRHQGLGAGASHEFLDMAEYKPGDDISDIDWKTTARHSQAIVKRFESTATLNVELVVDRGSNMAAIAPSGESKAEIAGEITTALAWMTSVRGDHLGLVTGNSQGVVTLPARSGVSHSELAVKAVVRADPQGGTAVVPQLLRRAETLVRRRSLVFLVTDLAQIAPPIRGPLRRLATRHSVAVLIVDDFDPTKTAMQEIRDIELGELPDFVGEDAALAKEWEQVISRQRHYAEEALRSLGLRFAFVDSRQAVLDALVQVLGGGRRGTLTA</sequence>
<proteinExistence type="predicted"/>
<accession>A0A6N7VTK3</accession>
<gene>
    <name evidence="2" type="ORF">FYJ24_05760</name>
</gene>
<dbReference type="PANTHER" id="PTHR33608">
    <property type="entry name" value="BLL2464 PROTEIN"/>
    <property type="match status" value="1"/>
</dbReference>
<name>A0A6N7VTK3_9ACTO</name>
<dbReference type="Pfam" id="PF01882">
    <property type="entry name" value="DUF58"/>
    <property type="match status" value="1"/>
</dbReference>
<dbReference type="EMBL" id="VULO01000006">
    <property type="protein sequence ID" value="MSS84280.1"/>
    <property type="molecule type" value="Genomic_DNA"/>
</dbReference>
<evidence type="ECO:0000259" key="1">
    <source>
        <dbReference type="Pfam" id="PF01882"/>
    </source>
</evidence>
<dbReference type="RefSeq" id="WP_154544483.1">
    <property type="nucleotide sequence ID" value="NZ_VULO01000006.1"/>
</dbReference>
<dbReference type="Proteomes" id="UP000470875">
    <property type="component" value="Unassembled WGS sequence"/>
</dbReference>
<evidence type="ECO:0000313" key="3">
    <source>
        <dbReference type="Proteomes" id="UP000470875"/>
    </source>
</evidence>
<protein>
    <submittedName>
        <fullName evidence="2">DUF58 domain-containing protein</fullName>
    </submittedName>
</protein>
<comment type="caution">
    <text evidence="2">The sequence shown here is derived from an EMBL/GenBank/DDBJ whole genome shotgun (WGS) entry which is preliminary data.</text>
</comment>
<dbReference type="AlphaFoldDB" id="A0A6N7VTK3"/>
<keyword evidence="3" id="KW-1185">Reference proteome</keyword>
<reference evidence="2 3" key="1">
    <citation type="submission" date="2019-08" db="EMBL/GenBank/DDBJ databases">
        <title>In-depth cultivation of the pig gut microbiome towards novel bacterial diversity and tailored functional studies.</title>
        <authorList>
            <person name="Wylensek D."/>
            <person name="Hitch T.C.A."/>
            <person name="Clavel T."/>
        </authorList>
    </citation>
    <scope>NUCLEOTIDE SEQUENCE [LARGE SCALE GENOMIC DNA]</scope>
    <source>
        <strain evidence="2 3">WB03_NA08</strain>
    </source>
</reference>
<evidence type="ECO:0000313" key="2">
    <source>
        <dbReference type="EMBL" id="MSS84280.1"/>
    </source>
</evidence>
<feature type="domain" description="DUF58" evidence="1">
    <location>
        <begin position="44"/>
        <end position="254"/>
    </location>
</feature>
<dbReference type="InterPro" id="IPR002881">
    <property type="entry name" value="DUF58"/>
</dbReference>
<dbReference type="PANTHER" id="PTHR33608:SF6">
    <property type="entry name" value="BLL2464 PROTEIN"/>
    <property type="match status" value="1"/>
</dbReference>
<organism evidence="2 3">
    <name type="scientific">Scrofimicrobium canadense</name>
    <dbReference type="NCBI Taxonomy" id="2652290"/>
    <lineage>
        <taxon>Bacteria</taxon>
        <taxon>Bacillati</taxon>
        <taxon>Actinomycetota</taxon>
        <taxon>Actinomycetes</taxon>
        <taxon>Actinomycetales</taxon>
        <taxon>Actinomycetaceae</taxon>
        <taxon>Scrofimicrobium</taxon>
    </lineage>
</organism>